<dbReference type="GO" id="GO:0009166">
    <property type="term" value="P:nucleotide catabolic process"/>
    <property type="evidence" value="ECO:0007669"/>
    <property type="project" value="InterPro"/>
</dbReference>
<dbReference type="Gene3D" id="3.60.21.10">
    <property type="match status" value="1"/>
</dbReference>
<gene>
    <name evidence="1" type="ORF">ENO08_04990</name>
</gene>
<dbReference type="InterPro" id="IPR006179">
    <property type="entry name" value="5_nucleotidase/apyrase"/>
</dbReference>
<comment type="caution">
    <text evidence="1">The sequence shown here is derived from an EMBL/GenBank/DDBJ whole genome shotgun (WGS) entry which is preliminary data.</text>
</comment>
<sequence>MARWATLVEKRRGERPVMLIDAGDFCSVGATKDKEIKDRYFFEAVGMLGYDAMGIAENEILFGRANLEEVAKRKGLPLVSANILDKASGEPIVDRYVIRRIGGGGFLFFRSGGIKIGVFSVAEPSLVYGADRLVTKYYEVLDPRIAALEAASDLRGKGCDMIVALSHREWDLSVELARSTPGIDIVVASHSSTASARSLDVDGVLVVATGSNRTTFAEIEAEWHPDGARLSLIEWDDELLGMEDHPAFAELEKKFEKETGKTDIIKKIK</sequence>
<accession>A0A7V2AV14</accession>
<evidence type="ECO:0000313" key="1">
    <source>
        <dbReference type="EMBL" id="HER43796.1"/>
    </source>
</evidence>
<dbReference type="SUPFAM" id="SSF56300">
    <property type="entry name" value="Metallo-dependent phosphatases"/>
    <property type="match status" value="1"/>
</dbReference>
<reference evidence="1" key="1">
    <citation type="journal article" date="2020" name="mSystems">
        <title>Genome- and Community-Level Interaction Insights into Carbon Utilization and Element Cycling Functions of Hydrothermarchaeota in Hydrothermal Sediment.</title>
        <authorList>
            <person name="Zhou Z."/>
            <person name="Liu Y."/>
            <person name="Xu W."/>
            <person name="Pan J."/>
            <person name="Luo Z.H."/>
            <person name="Li M."/>
        </authorList>
    </citation>
    <scope>NUCLEOTIDE SEQUENCE [LARGE SCALE GENOMIC DNA]</scope>
    <source>
        <strain evidence="1">SpSt-1233</strain>
    </source>
</reference>
<proteinExistence type="predicted"/>
<dbReference type="AlphaFoldDB" id="A0A7V2AV14"/>
<organism evidence="1">
    <name type="scientific">Eiseniibacteriota bacterium</name>
    <dbReference type="NCBI Taxonomy" id="2212470"/>
    <lineage>
        <taxon>Bacteria</taxon>
        <taxon>Candidatus Eiseniibacteriota</taxon>
    </lineage>
</organism>
<dbReference type="EMBL" id="DSEC01000350">
    <property type="protein sequence ID" value="HER43796.1"/>
    <property type="molecule type" value="Genomic_DNA"/>
</dbReference>
<dbReference type="Proteomes" id="UP000886069">
    <property type="component" value="Unassembled WGS sequence"/>
</dbReference>
<dbReference type="PANTHER" id="PTHR11575:SF24">
    <property type="entry name" value="5'-NUCLEOTIDASE"/>
    <property type="match status" value="1"/>
</dbReference>
<protein>
    <submittedName>
        <fullName evidence="1">Uncharacterized protein</fullName>
    </submittedName>
</protein>
<dbReference type="PANTHER" id="PTHR11575">
    <property type="entry name" value="5'-NUCLEOTIDASE-RELATED"/>
    <property type="match status" value="1"/>
</dbReference>
<dbReference type="InterPro" id="IPR029052">
    <property type="entry name" value="Metallo-depent_PP-like"/>
</dbReference>
<name>A0A7V2AV14_UNCEI</name>
<dbReference type="GO" id="GO:0016787">
    <property type="term" value="F:hydrolase activity"/>
    <property type="evidence" value="ECO:0007669"/>
    <property type="project" value="InterPro"/>
</dbReference>